<protein>
    <submittedName>
        <fullName evidence="2">Potassium:proton antiporter</fullName>
    </submittedName>
</protein>
<dbReference type="GO" id="GO:0006813">
    <property type="term" value="P:potassium ion transport"/>
    <property type="evidence" value="ECO:0007669"/>
    <property type="project" value="InterPro"/>
</dbReference>
<dbReference type="Gene3D" id="3.30.70.1450">
    <property type="entry name" value="Regulator of K+ conductance, C-terminal domain"/>
    <property type="match status" value="1"/>
</dbReference>
<dbReference type="InterPro" id="IPR058776">
    <property type="entry name" value="KhtT-like_N"/>
</dbReference>
<dbReference type="Pfam" id="PF25991">
    <property type="entry name" value="KhtT_N"/>
    <property type="match status" value="1"/>
</dbReference>
<dbReference type="SUPFAM" id="SSF116726">
    <property type="entry name" value="TrkA C-terminal domain-like"/>
    <property type="match status" value="1"/>
</dbReference>
<dbReference type="InterPro" id="IPR050144">
    <property type="entry name" value="AAE_transporter"/>
</dbReference>
<dbReference type="PIRSF" id="PIRSF005028">
    <property type="entry name" value="KhtT"/>
    <property type="match status" value="1"/>
</dbReference>
<name>A0A1B2DIS9_9BACL</name>
<dbReference type="EMBL" id="CP016808">
    <property type="protein sequence ID" value="ANY67640.1"/>
    <property type="molecule type" value="Genomic_DNA"/>
</dbReference>
<reference evidence="2" key="1">
    <citation type="submission" date="2016-08" db="EMBL/GenBank/DDBJ databases">
        <title>Complete Genome Seqeunce of Paenibacillus sp. BIHB 4019 from tea rhizoplane.</title>
        <authorList>
            <person name="Thakur R."/>
            <person name="Swarnkar M.K."/>
            <person name="Gulati A."/>
        </authorList>
    </citation>
    <scope>NUCLEOTIDE SEQUENCE [LARGE SCALE GENOMIC DNA]</scope>
    <source>
        <strain evidence="2">BIHB4019</strain>
    </source>
</reference>
<accession>A0A1B2DIS9</accession>
<dbReference type="PANTHER" id="PTHR30445:SF8">
    <property type="entry name" value="K(+)_H(+) ANTIPORTER SUBUNIT KHTT"/>
    <property type="match status" value="1"/>
</dbReference>
<gene>
    <name evidence="2" type="ORF">BBD42_15000</name>
</gene>
<dbReference type="PANTHER" id="PTHR30445">
    <property type="entry name" value="K(+)_H(+) ANTIPORTER SUBUNIT KHTT"/>
    <property type="match status" value="1"/>
</dbReference>
<dbReference type="Pfam" id="PF02080">
    <property type="entry name" value="TrkA_C"/>
    <property type="match status" value="1"/>
</dbReference>
<sequence length="164" mass="18436">MDLRESELPGIGRKYSLRTRSGEQLVIVVHNDERRDIFHMDADEPDEMRSMVTLDDEEARVVSAILAGITYKPKFLENQEIALDSLVIEWIRLEPLSKCVGKRIGELDIRKTTGATILAVVEKDKTKHINPGAEYVFTPGVTLVVAGERIQLNQLKKLLLNGAL</sequence>
<evidence type="ECO:0000313" key="2">
    <source>
        <dbReference type="EMBL" id="ANY67640.1"/>
    </source>
</evidence>
<dbReference type="RefSeq" id="WP_099518826.1">
    <property type="nucleotide sequence ID" value="NZ_CP016808.1"/>
</dbReference>
<dbReference type="InterPro" id="IPR006037">
    <property type="entry name" value="RCK_C"/>
</dbReference>
<dbReference type="AlphaFoldDB" id="A0A1B2DIS9"/>
<proteinExistence type="predicted"/>
<dbReference type="GO" id="GO:0008324">
    <property type="term" value="F:monoatomic cation transmembrane transporter activity"/>
    <property type="evidence" value="ECO:0007669"/>
    <property type="project" value="InterPro"/>
</dbReference>
<dbReference type="InterPro" id="IPR026278">
    <property type="entry name" value="KhtT"/>
</dbReference>
<dbReference type="PROSITE" id="PS51202">
    <property type="entry name" value="RCK_C"/>
    <property type="match status" value="1"/>
</dbReference>
<dbReference type="InterPro" id="IPR036721">
    <property type="entry name" value="RCK_C_sf"/>
</dbReference>
<feature type="domain" description="RCK C-terminal" evidence="1">
    <location>
        <begin position="76"/>
        <end position="161"/>
    </location>
</feature>
<evidence type="ECO:0000259" key="1">
    <source>
        <dbReference type="PROSITE" id="PS51202"/>
    </source>
</evidence>
<organism evidence="2">
    <name type="scientific">Paenibacillus sp. BIHB 4019</name>
    <dbReference type="NCBI Taxonomy" id="1870819"/>
    <lineage>
        <taxon>Bacteria</taxon>
        <taxon>Bacillati</taxon>
        <taxon>Bacillota</taxon>
        <taxon>Bacilli</taxon>
        <taxon>Bacillales</taxon>
        <taxon>Paenibacillaceae</taxon>
        <taxon>Paenibacillus</taxon>
    </lineage>
</organism>